<dbReference type="EMBL" id="FOZM01000001">
    <property type="protein sequence ID" value="SFR98572.1"/>
    <property type="molecule type" value="Genomic_DNA"/>
</dbReference>
<feature type="transmembrane region" description="Helical" evidence="6">
    <location>
        <begin position="205"/>
        <end position="229"/>
    </location>
</feature>
<dbReference type="GO" id="GO:0022857">
    <property type="term" value="F:transmembrane transporter activity"/>
    <property type="evidence" value="ECO:0007669"/>
    <property type="project" value="InterPro"/>
</dbReference>
<feature type="transmembrane region" description="Helical" evidence="6">
    <location>
        <begin position="46"/>
        <end position="64"/>
    </location>
</feature>
<dbReference type="PANTHER" id="PTHR43124">
    <property type="entry name" value="PURINE EFFLUX PUMP PBUE"/>
    <property type="match status" value="1"/>
</dbReference>
<keyword evidence="4 6" id="KW-1133">Transmembrane helix</keyword>
<keyword evidence="3 6" id="KW-0812">Transmembrane</keyword>
<comment type="subcellular location">
    <subcellularLocation>
        <location evidence="1">Cell membrane</location>
        <topology evidence="1">Multi-pass membrane protein</topology>
    </subcellularLocation>
</comment>
<dbReference type="AlphaFoldDB" id="A0A1I6L556"/>
<feature type="transmembrane region" description="Helical" evidence="6">
    <location>
        <begin position="12"/>
        <end position="34"/>
    </location>
</feature>
<keyword evidence="2" id="KW-1003">Cell membrane</keyword>
<feature type="transmembrane region" description="Helical" evidence="6">
    <location>
        <begin position="241"/>
        <end position="262"/>
    </location>
</feature>
<dbReference type="InterPro" id="IPR020846">
    <property type="entry name" value="MFS_dom"/>
</dbReference>
<evidence type="ECO:0000259" key="7">
    <source>
        <dbReference type="PROSITE" id="PS50850"/>
    </source>
</evidence>
<evidence type="ECO:0000256" key="3">
    <source>
        <dbReference type="ARBA" id="ARBA00022692"/>
    </source>
</evidence>
<feature type="transmembrane region" description="Helical" evidence="6">
    <location>
        <begin position="333"/>
        <end position="354"/>
    </location>
</feature>
<dbReference type="InterPro" id="IPR011701">
    <property type="entry name" value="MFS"/>
</dbReference>
<dbReference type="OrthoDB" id="9788453at2"/>
<evidence type="ECO:0000256" key="2">
    <source>
        <dbReference type="ARBA" id="ARBA00022475"/>
    </source>
</evidence>
<proteinExistence type="predicted"/>
<dbReference type="InterPro" id="IPR050189">
    <property type="entry name" value="MFS_Efflux_Transporters"/>
</dbReference>
<organism evidence="8 9">
    <name type="scientific">Yoonia litorea</name>
    <dbReference type="NCBI Taxonomy" id="1123755"/>
    <lineage>
        <taxon>Bacteria</taxon>
        <taxon>Pseudomonadati</taxon>
        <taxon>Pseudomonadota</taxon>
        <taxon>Alphaproteobacteria</taxon>
        <taxon>Rhodobacterales</taxon>
        <taxon>Paracoccaceae</taxon>
        <taxon>Yoonia</taxon>
    </lineage>
</organism>
<evidence type="ECO:0000256" key="1">
    <source>
        <dbReference type="ARBA" id="ARBA00004651"/>
    </source>
</evidence>
<dbReference type="STRING" id="1123755.SAMN05444714_0199"/>
<gene>
    <name evidence="8" type="ORF">SAMN05444714_0199</name>
</gene>
<evidence type="ECO:0000313" key="8">
    <source>
        <dbReference type="EMBL" id="SFR98572.1"/>
    </source>
</evidence>
<feature type="transmembrane region" description="Helical" evidence="6">
    <location>
        <begin position="134"/>
        <end position="157"/>
    </location>
</feature>
<keyword evidence="9" id="KW-1185">Reference proteome</keyword>
<keyword evidence="5 6" id="KW-0472">Membrane</keyword>
<feature type="transmembrane region" description="Helical" evidence="6">
    <location>
        <begin position="163"/>
        <end position="185"/>
    </location>
</feature>
<evidence type="ECO:0000313" key="9">
    <source>
        <dbReference type="Proteomes" id="UP000198926"/>
    </source>
</evidence>
<dbReference type="GO" id="GO:0005886">
    <property type="term" value="C:plasma membrane"/>
    <property type="evidence" value="ECO:0007669"/>
    <property type="project" value="UniProtKB-SubCell"/>
</dbReference>
<feature type="transmembrane region" description="Helical" evidence="6">
    <location>
        <begin position="76"/>
        <end position="96"/>
    </location>
</feature>
<sequence>MPTQTISNLVPWILALGMFVIGTTSLSILGLGPALTRDLATDPTDAGWLVTAFAATFALAAPLAQFTLRRRLAPRTLILAGASILAASLIWAALAASFQALLVARIASAIGGALIAPTSAALAISLVAANRRGAVLATVFAGFTLATVGGVPIATWLTLWLEWRGAIAAIGVAAVLFVALAAIYLPRDTGVSNAAQKQPSEDLQLLAPVLLLMGTVGMLSTQFVIYALMGELLGQQFGVSAGGLPFAILLFGILGVAGNAAAGALSDRVGPEPLVWASFGGLAAFLSLMLLDLGPYLGAVVISGCAFMGTLFATPQQSRLVGLVPEQHHGFVLALNSSASYLGIAVGSALASALGVSTGLWALPVGALGLLALTAAVTFAFGVIKK</sequence>
<feature type="domain" description="Major facilitator superfamily (MFS) profile" evidence="7">
    <location>
        <begin position="10"/>
        <end position="386"/>
    </location>
</feature>
<dbReference type="Gene3D" id="1.20.1250.20">
    <property type="entry name" value="MFS general substrate transporter like domains"/>
    <property type="match status" value="1"/>
</dbReference>
<dbReference type="Pfam" id="PF07690">
    <property type="entry name" value="MFS_1"/>
    <property type="match status" value="1"/>
</dbReference>
<accession>A0A1I6L556</accession>
<reference evidence="8 9" key="1">
    <citation type="submission" date="2016-10" db="EMBL/GenBank/DDBJ databases">
        <authorList>
            <person name="de Groot N.N."/>
        </authorList>
    </citation>
    <scope>NUCLEOTIDE SEQUENCE [LARGE SCALE GENOMIC DNA]</scope>
    <source>
        <strain evidence="8 9">DSM 29433</strain>
    </source>
</reference>
<evidence type="ECO:0000256" key="4">
    <source>
        <dbReference type="ARBA" id="ARBA00022989"/>
    </source>
</evidence>
<protein>
    <submittedName>
        <fullName evidence="8">MFS transporter, DHA1 family, inner membrane transport protein</fullName>
    </submittedName>
</protein>
<feature type="transmembrane region" description="Helical" evidence="6">
    <location>
        <begin position="296"/>
        <end position="313"/>
    </location>
</feature>
<feature type="transmembrane region" description="Helical" evidence="6">
    <location>
        <begin position="102"/>
        <end position="127"/>
    </location>
</feature>
<dbReference type="InterPro" id="IPR036259">
    <property type="entry name" value="MFS_trans_sf"/>
</dbReference>
<dbReference type="PANTHER" id="PTHR43124:SF10">
    <property type="entry name" value="PURINE EFFLUX PUMP PBUE"/>
    <property type="match status" value="1"/>
</dbReference>
<evidence type="ECO:0000256" key="5">
    <source>
        <dbReference type="ARBA" id="ARBA00023136"/>
    </source>
</evidence>
<evidence type="ECO:0000256" key="6">
    <source>
        <dbReference type="SAM" id="Phobius"/>
    </source>
</evidence>
<name>A0A1I6L556_9RHOB</name>
<feature type="transmembrane region" description="Helical" evidence="6">
    <location>
        <begin position="360"/>
        <end position="384"/>
    </location>
</feature>
<dbReference type="RefSeq" id="WP_131802529.1">
    <property type="nucleotide sequence ID" value="NZ_FOZM01000001.1"/>
</dbReference>
<dbReference type="PROSITE" id="PS50850">
    <property type="entry name" value="MFS"/>
    <property type="match status" value="1"/>
</dbReference>
<dbReference type="Proteomes" id="UP000198926">
    <property type="component" value="Unassembled WGS sequence"/>
</dbReference>
<dbReference type="SUPFAM" id="SSF103473">
    <property type="entry name" value="MFS general substrate transporter"/>
    <property type="match status" value="1"/>
</dbReference>
<feature type="transmembrane region" description="Helical" evidence="6">
    <location>
        <begin position="274"/>
        <end position="290"/>
    </location>
</feature>